<feature type="region of interest" description="Disordered" evidence="1">
    <location>
        <begin position="328"/>
        <end position="431"/>
    </location>
</feature>
<proteinExistence type="predicted"/>
<feature type="compositionally biased region" description="Basic residues" evidence="1">
    <location>
        <begin position="387"/>
        <end position="405"/>
    </location>
</feature>
<reference key="1">
    <citation type="journal article" date="2014" name="PLoS Genet.">
        <title>Signature Gene Expression Reveals Novel Clues to the Molecular Mechanisms of Dimorphic Transition in Penicillium marneffei.</title>
        <authorList>
            <person name="Yang E."/>
            <person name="Wang G."/>
            <person name="Cai J."/>
            <person name="Woo P.C."/>
            <person name="Lau S.K."/>
            <person name="Yuen K.-Y."/>
            <person name="Chow W.-N."/>
            <person name="Lin X."/>
        </authorList>
    </citation>
    <scope>NUCLEOTIDE SEQUENCE [LARGE SCALE GENOMIC DNA]</scope>
    <source>
        <strain>PM1</strain>
    </source>
</reference>
<evidence type="ECO:0000256" key="1">
    <source>
        <dbReference type="SAM" id="MobiDB-lite"/>
    </source>
</evidence>
<comment type="caution">
    <text evidence="2">The sequence shown here is derived from an EMBL/GenBank/DDBJ whole genome shotgun (WGS) entry which is preliminary data.</text>
</comment>
<dbReference type="AlphaFoldDB" id="A0A093V755"/>
<feature type="compositionally biased region" description="Basic and acidic residues" evidence="1">
    <location>
        <begin position="410"/>
        <end position="430"/>
    </location>
</feature>
<protein>
    <submittedName>
        <fullName evidence="2">Uncharacterized protein</fullName>
    </submittedName>
</protein>
<dbReference type="EMBL" id="JPOX01000043">
    <property type="protein sequence ID" value="KFX42521.1"/>
    <property type="molecule type" value="Genomic_DNA"/>
</dbReference>
<evidence type="ECO:0000313" key="2">
    <source>
        <dbReference type="EMBL" id="KFX42521.1"/>
    </source>
</evidence>
<reference evidence="2" key="2">
    <citation type="journal article" date="2014" name="PLoS Genet.">
        <title>Signature gene expression reveals novel clues to the molecular mechanisms of dimorphic transition in Penicillium marneffei.</title>
        <authorList>
            <person name="Yang E."/>
            <person name="Wang G."/>
            <person name="Cai J."/>
            <person name="Woo P.C."/>
            <person name="Lau S.K."/>
            <person name="Yuen K.-Y."/>
            <person name="Chow W.-N."/>
            <person name="Lin X."/>
        </authorList>
    </citation>
    <scope>NUCLEOTIDE SEQUENCE</scope>
    <source>
        <strain evidence="2">PM1</strain>
    </source>
</reference>
<feature type="compositionally biased region" description="Low complexity" evidence="1">
    <location>
        <begin position="368"/>
        <end position="378"/>
    </location>
</feature>
<gene>
    <name evidence="2" type="ORF">GQ26_0430090</name>
</gene>
<accession>A0A093V755</accession>
<sequence length="552" mass="61352">MDSNTLFVQRAVGDSQLQEVMLYIFGHLSPSLIFENEKVLAAFRGFIERVSDGELSKLSLVKKVNPSATSPTPPDINTKFATTIIIDCVDTLPTEIDSQNFWQEGGKILDQSPVVRSPIIRFRRIQSVLSKLNFEAGITNRVLKILLSYEYENALLEYNTRHNDATATATAASKDINAYMTKALGIEVKRLRCLRTEGDNYLALMLAFGPGILFVLGGTKSIWDKLSNGACIVVELYLRTHLHKVVELAASMNFTAAKIIYKGILLVGEIIDIIEFKKTRLGSVILKFIEVFDGTLAQAESPDLSYNLERYQDKHWKAVEYIHSNLRIPPSSRESSPSDCRASTATPEAITHDSYTPPTPTGCNPDFSPSGSQPSGPGLRSTFEARGRKRSRETRQTKKRAKRGRPTQGQRERQQQAPAESHESRLHGTDNELFCGQNEVFDLSRNNMEVCQSNSTNSMTATPNEVIFNTQQVIQDASTDSYVPDGNLFNTQQDVSTDSYVPNGDFFSTQQVMNDVTAFDYGPNTLVTIDEIIQNANDQIQSHNAANAILAT</sequence>
<dbReference type="HOGENOM" id="CLU_493618_0_0_1"/>
<name>A0A093V755_TALMA</name>
<feature type="compositionally biased region" description="Low complexity" evidence="1">
    <location>
        <begin position="328"/>
        <end position="343"/>
    </location>
</feature>
<organism evidence="2">
    <name type="scientific">Talaromyces marneffei PM1</name>
    <dbReference type="NCBI Taxonomy" id="1077442"/>
    <lineage>
        <taxon>Eukaryota</taxon>
        <taxon>Fungi</taxon>
        <taxon>Dikarya</taxon>
        <taxon>Ascomycota</taxon>
        <taxon>Pezizomycotina</taxon>
        <taxon>Eurotiomycetes</taxon>
        <taxon>Eurotiomycetidae</taxon>
        <taxon>Eurotiales</taxon>
        <taxon>Trichocomaceae</taxon>
        <taxon>Talaromyces</taxon>
        <taxon>Talaromyces sect. Talaromyces</taxon>
    </lineage>
</organism>